<protein>
    <submittedName>
        <fullName evidence="2">Uncharacterized protein</fullName>
    </submittedName>
</protein>
<dbReference type="RefSeq" id="XP_062737057.1">
    <property type="nucleotide sequence ID" value="XM_062871861.1"/>
</dbReference>
<proteinExistence type="predicted"/>
<name>A0ABR0FWK5_9PEZI</name>
<dbReference type="Proteomes" id="UP001322138">
    <property type="component" value="Unassembled WGS sequence"/>
</dbReference>
<dbReference type="EMBL" id="JAFFGZ010000001">
    <property type="protein sequence ID" value="KAK4648081.1"/>
    <property type="molecule type" value="Genomic_DNA"/>
</dbReference>
<comment type="caution">
    <text evidence="2">The sequence shown here is derived from an EMBL/GenBank/DDBJ whole genome shotgun (WGS) entry which is preliminary data.</text>
</comment>
<reference evidence="2 3" key="1">
    <citation type="journal article" date="2023" name="bioRxiv">
        <title>High-quality genome assemblies of four members of thePodospora anserinaspecies complex.</title>
        <authorList>
            <person name="Ament-Velasquez S.L."/>
            <person name="Vogan A.A."/>
            <person name="Wallerman O."/>
            <person name="Hartmann F."/>
            <person name="Gautier V."/>
            <person name="Silar P."/>
            <person name="Giraud T."/>
            <person name="Johannesson H."/>
        </authorList>
    </citation>
    <scope>NUCLEOTIDE SEQUENCE [LARGE SCALE GENOMIC DNA]</scope>
    <source>
        <strain evidence="2 3">CBS 112042</strain>
    </source>
</reference>
<evidence type="ECO:0000313" key="2">
    <source>
        <dbReference type="EMBL" id="KAK4648081.1"/>
    </source>
</evidence>
<evidence type="ECO:0000313" key="3">
    <source>
        <dbReference type="Proteomes" id="UP001322138"/>
    </source>
</evidence>
<sequence length="90" mass="9567">MGWESKLKPVPDWRIQKISTPAHRGPQLGTHLDVSSNGRSCIAQHPLSVVPPVPCSRSSPVHLEKQWGETVSGCVSPDGGTGDTQEKAGS</sequence>
<feature type="region of interest" description="Disordered" evidence="1">
    <location>
        <begin position="69"/>
        <end position="90"/>
    </location>
</feature>
<accession>A0ABR0FWK5</accession>
<gene>
    <name evidence="2" type="ORF">QC761_0007520</name>
</gene>
<evidence type="ECO:0000256" key="1">
    <source>
        <dbReference type="SAM" id="MobiDB-lite"/>
    </source>
</evidence>
<keyword evidence="3" id="KW-1185">Reference proteome</keyword>
<dbReference type="GeneID" id="87890926"/>
<organism evidence="2 3">
    <name type="scientific">Podospora bellae-mahoneyi</name>
    <dbReference type="NCBI Taxonomy" id="2093777"/>
    <lineage>
        <taxon>Eukaryota</taxon>
        <taxon>Fungi</taxon>
        <taxon>Dikarya</taxon>
        <taxon>Ascomycota</taxon>
        <taxon>Pezizomycotina</taxon>
        <taxon>Sordariomycetes</taxon>
        <taxon>Sordariomycetidae</taxon>
        <taxon>Sordariales</taxon>
        <taxon>Podosporaceae</taxon>
        <taxon>Podospora</taxon>
    </lineage>
</organism>